<dbReference type="Gene3D" id="3.90.1200.10">
    <property type="match status" value="1"/>
</dbReference>
<keyword evidence="4" id="KW-1185">Reference proteome</keyword>
<dbReference type="PANTHER" id="PTHR21310:SF13">
    <property type="entry name" value="AMINOGLYCOSIDE PHOSPHOTRANSFERASE DOMAIN-CONTAINING PROTEIN"/>
    <property type="match status" value="1"/>
</dbReference>
<feature type="compositionally biased region" description="Acidic residues" evidence="1">
    <location>
        <begin position="571"/>
        <end position="591"/>
    </location>
</feature>
<reference evidence="3 4" key="1">
    <citation type="submission" date="2023-01" db="EMBL/GenBank/DDBJ databases">
        <title>Analysis of 21 Apiospora genomes using comparative genomics revels a genus with tremendous synthesis potential of carbohydrate active enzymes and secondary metabolites.</title>
        <authorList>
            <person name="Sorensen T."/>
        </authorList>
    </citation>
    <scope>NUCLEOTIDE SEQUENCE [LARGE SCALE GENOMIC DNA]</scope>
    <source>
        <strain evidence="3 4">CBS 33761</strain>
    </source>
</reference>
<dbReference type="Proteomes" id="UP001444661">
    <property type="component" value="Unassembled WGS sequence"/>
</dbReference>
<gene>
    <name evidence="3" type="ORF">PG993_005599</name>
</gene>
<dbReference type="InterPro" id="IPR051678">
    <property type="entry name" value="AGP_Transferase"/>
</dbReference>
<evidence type="ECO:0000313" key="3">
    <source>
        <dbReference type="EMBL" id="KAK8045575.1"/>
    </source>
</evidence>
<proteinExistence type="predicted"/>
<name>A0ABR1THZ7_9PEZI</name>
<organism evidence="3 4">
    <name type="scientific">Apiospora rasikravindrae</name>
    <dbReference type="NCBI Taxonomy" id="990691"/>
    <lineage>
        <taxon>Eukaryota</taxon>
        <taxon>Fungi</taxon>
        <taxon>Dikarya</taxon>
        <taxon>Ascomycota</taxon>
        <taxon>Pezizomycotina</taxon>
        <taxon>Sordariomycetes</taxon>
        <taxon>Xylariomycetidae</taxon>
        <taxon>Amphisphaeriales</taxon>
        <taxon>Apiosporaceae</taxon>
        <taxon>Apiospora</taxon>
    </lineage>
</organism>
<evidence type="ECO:0000313" key="4">
    <source>
        <dbReference type="Proteomes" id="UP001444661"/>
    </source>
</evidence>
<comment type="caution">
    <text evidence="3">The sequence shown here is derived from an EMBL/GenBank/DDBJ whole genome shotgun (WGS) entry which is preliminary data.</text>
</comment>
<feature type="domain" description="Aminoglycoside phosphotransferase" evidence="2">
    <location>
        <begin position="331"/>
        <end position="406"/>
    </location>
</feature>
<protein>
    <recommendedName>
        <fullName evidence="2">Aminoglycoside phosphotransferase domain-containing protein</fullName>
    </recommendedName>
</protein>
<feature type="region of interest" description="Disordered" evidence="1">
    <location>
        <begin position="567"/>
        <end position="604"/>
    </location>
</feature>
<dbReference type="Pfam" id="PF01636">
    <property type="entry name" value="APH"/>
    <property type="match status" value="2"/>
</dbReference>
<sequence>MEGTSEQERLFRWNAVYWEGPSLEWLQCPEDQVLRIRHLLQAQFERVWGLPLAPDAIVVEFISQGAWNRAFKVTLPPSAPSLPHPYCRHLVFRLSLPVLQSAKTRSEVATMRWVRQHTNIPVPRVFMYDATGRTFDDYEWILMEHMPGRPYWDVQDQLSTDAKVALARTIAEWVHSLWAMPFDKIGSFQLYFGDWRPEYSFPRGPFQDLRRFCSSFVEAAHHELLDPRQRKRAQIANLRFGLEYGDYEYILHHPKSPSTKRNITHRIKREEKAAQKERQEKVARYKAELIQILESLSRTTPLQLDGSDAMKVNEWCHDNDSRGTLDIVTETRGLVSLHSTRYVKAEYHYIKAIEHSTQLVEQVVPDRPLPPRCSVLHHWDIHGGNVLVDPDNGRPTALLDWEQICTVPILPLIAAAQTEGKPGPADCLPYPKLLEFEEQMCPMSSYYICPRKPSLSWMSVPDDDLSYHQRTWGIQLMRVAYRDRLEELSLPGDTNMQKEIGKTAESLSALAVSEGKEQVKPGVAEASSSRFLSDRDQLVEEIIYAIQEWNGLDTAVERLVGKARGLGYSLDESDSDSESEVESESESDESTGTDACPLSSSHVT</sequence>
<feature type="domain" description="Aminoglycoside phosphotransferase" evidence="2">
    <location>
        <begin position="59"/>
        <end position="201"/>
    </location>
</feature>
<dbReference type="InterPro" id="IPR002575">
    <property type="entry name" value="Aminoglycoside_PTrfase"/>
</dbReference>
<dbReference type="InterPro" id="IPR011009">
    <property type="entry name" value="Kinase-like_dom_sf"/>
</dbReference>
<dbReference type="EMBL" id="JAQQWK010000003">
    <property type="protein sequence ID" value="KAK8045575.1"/>
    <property type="molecule type" value="Genomic_DNA"/>
</dbReference>
<evidence type="ECO:0000259" key="2">
    <source>
        <dbReference type="Pfam" id="PF01636"/>
    </source>
</evidence>
<accession>A0ABR1THZ7</accession>
<dbReference type="SUPFAM" id="SSF56112">
    <property type="entry name" value="Protein kinase-like (PK-like)"/>
    <property type="match status" value="1"/>
</dbReference>
<dbReference type="PANTHER" id="PTHR21310">
    <property type="entry name" value="AMINOGLYCOSIDE PHOSPHOTRANSFERASE-RELATED-RELATED"/>
    <property type="match status" value="1"/>
</dbReference>
<evidence type="ECO:0000256" key="1">
    <source>
        <dbReference type="SAM" id="MobiDB-lite"/>
    </source>
</evidence>